<feature type="non-terminal residue" evidence="2">
    <location>
        <position position="1"/>
    </location>
</feature>
<comment type="caution">
    <text evidence="2">The sequence shown here is derived from an EMBL/GenBank/DDBJ whole genome shotgun (WGS) entry which is preliminary data.</text>
</comment>
<accession>A0A5J9US15</accession>
<feature type="region of interest" description="Disordered" evidence="1">
    <location>
        <begin position="242"/>
        <end position="265"/>
    </location>
</feature>
<proteinExistence type="predicted"/>
<evidence type="ECO:0000313" key="2">
    <source>
        <dbReference type="EMBL" id="TVU26669.1"/>
    </source>
</evidence>
<sequence length="394" mass="41634">MDEAVASAALVLAYAGEGSLRTSAAQLLKLADEVARAADHLRVPCYRLVAAARTLLRADDAGRSRAVAELEKAAAALQKEVAARQGALVLGAGSVTGACRQRSISKVLAVSEKLWLVASGVGVPGDSLDAACGALADEGADDASRARAIDDLIKAAQELEERAGARLDVLVRGAANLGHACQQHQRVADAVPVVRRAAEAAQKKQEERRSRTAGAGTSSCAWWPWGRRVRRVPDMEMALLLPQQPEPASPSTPAEEQQSKVREAMAEKTSGSHGYALYGSLALLPGFGSEAVLKGLGNNKAWFTGIFCTWWSAVALGVSSSIFPCTPFDVAFAHLTSRIGMIVLKLTSVIFNQCSSTSVVEVAIEKAQGQEKEERSCSLTSSHFIVAYSELARV</sequence>
<evidence type="ECO:0000313" key="3">
    <source>
        <dbReference type="Proteomes" id="UP000324897"/>
    </source>
</evidence>
<dbReference type="AlphaFoldDB" id="A0A5J9US15"/>
<evidence type="ECO:0000256" key="1">
    <source>
        <dbReference type="SAM" id="MobiDB-lite"/>
    </source>
</evidence>
<reference evidence="2 3" key="1">
    <citation type="journal article" date="2019" name="Sci. Rep.">
        <title>A high-quality genome of Eragrostis curvula grass provides insights into Poaceae evolution and supports new strategies to enhance forage quality.</title>
        <authorList>
            <person name="Carballo J."/>
            <person name="Santos B.A.C.M."/>
            <person name="Zappacosta D."/>
            <person name="Garbus I."/>
            <person name="Selva J.P."/>
            <person name="Gallo C.A."/>
            <person name="Diaz A."/>
            <person name="Albertini E."/>
            <person name="Caccamo M."/>
            <person name="Echenique V."/>
        </authorList>
    </citation>
    <scope>NUCLEOTIDE SEQUENCE [LARGE SCALE GENOMIC DNA]</scope>
    <source>
        <strain evidence="3">cv. Victoria</strain>
        <tissue evidence="2">Leaf</tissue>
    </source>
</reference>
<organism evidence="2 3">
    <name type="scientific">Eragrostis curvula</name>
    <name type="common">weeping love grass</name>
    <dbReference type="NCBI Taxonomy" id="38414"/>
    <lineage>
        <taxon>Eukaryota</taxon>
        <taxon>Viridiplantae</taxon>
        <taxon>Streptophyta</taxon>
        <taxon>Embryophyta</taxon>
        <taxon>Tracheophyta</taxon>
        <taxon>Spermatophyta</taxon>
        <taxon>Magnoliopsida</taxon>
        <taxon>Liliopsida</taxon>
        <taxon>Poales</taxon>
        <taxon>Poaceae</taxon>
        <taxon>PACMAD clade</taxon>
        <taxon>Chloridoideae</taxon>
        <taxon>Eragrostideae</taxon>
        <taxon>Eragrostidinae</taxon>
        <taxon>Eragrostis</taxon>
    </lineage>
</organism>
<dbReference type="EMBL" id="RWGY01000013">
    <property type="protein sequence ID" value="TVU26669.1"/>
    <property type="molecule type" value="Genomic_DNA"/>
</dbReference>
<name>A0A5J9US15_9POAL</name>
<dbReference type="Proteomes" id="UP000324897">
    <property type="component" value="Chromosome 2"/>
</dbReference>
<gene>
    <name evidence="2" type="ORF">EJB05_29224</name>
</gene>
<keyword evidence="3" id="KW-1185">Reference proteome</keyword>
<protein>
    <submittedName>
        <fullName evidence="2">Uncharacterized protein</fullName>
    </submittedName>
</protein>
<dbReference type="Gramene" id="TVU26669">
    <property type="protein sequence ID" value="TVU26669"/>
    <property type="gene ID" value="EJB05_29224"/>
</dbReference>
<feature type="non-terminal residue" evidence="2">
    <location>
        <position position="394"/>
    </location>
</feature>